<dbReference type="GO" id="GO:0035556">
    <property type="term" value="P:intracellular signal transduction"/>
    <property type="evidence" value="ECO:0007669"/>
    <property type="project" value="InterPro"/>
</dbReference>
<dbReference type="PROSITE" id="PS50125">
    <property type="entry name" value="GUANYLATE_CYCLASE_2"/>
    <property type="match status" value="1"/>
</dbReference>
<dbReference type="InterPro" id="IPR001054">
    <property type="entry name" value="A/G_cyclase"/>
</dbReference>
<proteinExistence type="predicted"/>
<keyword evidence="4" id="KW-1185">Reference proteome</keyword>
<keyword evidence="1" id="KW-1133">Transmembrane helix</keyword>
<sequence length="358" mass="40338">MDWQTSALSALIVYSAVISILYIRRSRRFKYRLRKALSRNTSKYEATLQAADEARFQAAADEAMKLTQTFQKFVPRQFVEHMATTDVDSLELGYAAENDVAIMFCDIRGFAGFSESITPQELMNFLNSYFTRMNDPIHQNRGFIDKFMGDGIMALFDHQGGTPKQKALDAVQAALDLRKALTIYNGHRKNCDYEPINMGIGIHFGQVIMGTVGSEDRMDTTVIGDSVNIASRLEALTPKYQADIIVSAQVLQIIGPGFPIKTRLLDWVRVKGRKAPIEIYEILSHLPEQEQDKKLAVQTKIAAGLACRINQQWEESIAYFETALAISPNDSLVHHHIDVCRIYRNLDLAPDWDGALVL</sequence>
<dbReference type="Pfam" id="PF00211">
    <property type="entry name" value="Guanylate_cyc"/>
    <property type="match status" value="1"/>
</dbReference>
<accession>A0A0B3Y049</accession>
<reference evidence="3 4" key="1">
    <citation type="submission" date="2014-12" db="EMBL/GenBank/DDBJ databases">
        <title>Genome sequencing of Alteromonas marina AD001.</title>
        <authorList>
            <person name="Adrian T.G.S."/>
            <person name="Chan K.G."/>
        </authorList>
    </citation>
    <scope>NUCLEOTIDE SEQUENCE [LARGE SCALE GENOMIC DNA]</scope>
    <source>
        <strain evidence="3 4">AD001</strain>
    </source>
</reference>
<organism evidence="3 4">
    <name type="scientific">Alteromonas marina</name>
    <dbReference type="NCBI Taxonomy" id="203795"/>
    <lineage>
        <taxon>Bacteria</taxon>
        <taxon>Pseudomonadati</taxon>
        <taxon>Pseudomonadota</taxon>
        <taxon>Gammaproteobacteria</taxon>
        <taxon>Alteromonadales</taxon>
        <taxon>Alteromonadaceae</taxon>
        <taxon>Alteromonas/Salinimonas group</taxon>
        <taxon>Alteromonas</taxon>
    </lineage>
</organism>
<evidence type="ECO:0000313" key="3">
    <source>
        <dbReference type="EMBL" id="KHT55363.1"/>
    </source>
</evidence>
<dbReference type="GO" id="GO:0006171">
    <property type="term" value="P:cAMP biosynthetic process"/>
    <property type="evidence" value="ECO:0007669"/>
    <property type="project" value="TreeGrafter"/>
</dbReference>
<dbReference type="EMBL" id="JWLW01000009">
    <property type="protein sequence ID" value="KHT55363.1"/>
    <property type="molecule type" value="Genomic_DNA"/>
</dbReference>
<feature type="transmembrane region" description="Helical" evidence="1">
    <location>
        <begin position="6"/>
        <end position="24"/>
    </location>
</feature>
<comment type="caution">
    <text evidence="3">The sequence shown here is derived from an EMBL/GenBank/DDBJ whole genome shotgun (WGS) entry which is preliminary data.</text>
</comment>
<keyword evidence="1" id="KW-0472">Membrane</keyword>
<dbReference type="Proteomes" id="UP000031197">
    <property type="component" value="Unassembled WGS sequence"/>
</dbReference>
<gene>
    <name evidence="3" type="ORF">RJ41_04785</name>
</gene>
<dbReference type="AlphaFoldDB" id="A0A0B3Y049"/>
<evidence type="ECO:0000259" key="2">
    <source>
        <dbReference type="PROSITE" id="PS50125"/>
    </source>
</evidence>
<protein>
    <submittedName>
        <fullName evidence="3">Cyclase</fullName>
    </submittedName>
</protein>
<dbReference type="OrthoDB" id="9806704at2"/>
<evidence type="ECO:0000256" key="1">
    <source>
        <dbReference type="SAM" id="Phobius"/>
    </source>
</evidence>
<dbReference type="PANTHER" id="PTHR43081">
    <property type="entry name" value="ADENYLATE CYCLASE, TERMINAL-DIFFERENTIATION SPECIFIC-RELATED"/>
    <property type="match status" value="1"/>
</dbReference>
<dbReference type="InterPro" id="IPR029787">
    <property type="entry name" value="Nucleotide_cyclase"/>
</dbReference>
<dbReference type="InterPro" id="IPR050697">
    <property type="entry name" value="Adenylyl/Guanylyl_Cyclase_3/4"/>
</dbReference>
<name>A0A0B3Y049_9ALTE</name>
<keyword evidence="1" id="KW-0812">Transmembrane</keyword>
<evidence type="ECO:0000313" key="4">
    <source>
        <dbReference type="Proteomes" id="UP000031197"/>
    </source>
</evidence>
<dbReference type="RefSeq" id="WP_039217686.1">
    <property type="nucleotide sequence ID" value="NZ_JWLW01000009.1"/>
</dbReference>
<feature type="domain" description="Guanylate cyclase" evidence="2">
    <location>
        <begin position="101"/>
        <end position="234"/>
    </location>
</feature>
<dbReference type="Gene3D" id="3.30.70.1230">
    <property type="entry name" value="Nucleotide cyclase"/>
    <property type="match status" value="1"/>
</dbReference>
<dbReference type="GO" id="GO:0004016">
    <property type="term" value="F:adenylate cyclase activity"/>
    <property type="evidence" value="ECO:0007669"/>
    <property type="project" value="UniProtKB-ARBA"/>
</dbReference>
<dbReference type="SUPFAM" id="SSF48452">
    <property type="entry name" value="TPR-like"/>
    <property type="match status" value="1"/>
</dbReference>
<dbReference type="PANTHER" id="PTHR43081:SF1">
    <property type="entry name" value="ADENYLATE CYCLASE, TERMINAL-DIFFERENTIATION SPECIFIC"/>
    <property type="match status" value="1"/>
</dbReference>
<dbReference type="SMART" id="SM00044">
    <property type="entry name" value="CYCc"/>
    <property type="match status" value="1"/>
</dbReference>
<dbReference type="SUPFAM" id="SSF55073">
    <property type="entry name" value="Nucleotide cyclase"/>
    <property type="match status" value="1"/>
</dbReference>
<dbReference type="CDD" id="cd07302">
    <property type="entry name" value="CHD"/>
    <property type="match status" value="1"/>
</dbReference>
<dbReference type="InterPro" id="IPR011990">
    <property type="entry name" value="TPR-like_helical_dom_sf"/>
</dbReference>